<dbReference type="GO" id="GO:0060857">
    <property type="term" value="P:establishment of glial blood-brain barrier"/>
    <property type="evidence" value="ECO:0007669"/>
    <property type="project" value="EnsemblMetazoa"/>
</dbReference>
<dbReference type="AlphaFoldDB" id="B4KH22"/>
<dbReference type="PANTHER" id="PTHR12414:SF8">
    <property type="entry name" value="TRANSCRIPTION FACTOR GLIAL CELLS MISSING-RELATED"/>
    <property type="match status" value="1"/>
</dbReference>
<evidence type="ECO:0000256" key="1">
    <source>
        <dbReference type="ARBA" id="ARBA00022473"/>
    </source>
</evidence>
<evidence type="ECO:0000256" key="5">
    <source>
        <dbReference type="ARBA" id="ARBA00023242"/>
    </source>
</evidence>
<gene>
    <name evidence="8" type="primary">Dmoj\GI17574</name>
    <name evidence="8" type="ORF">Dmoj_GI17574</name>
</gene>
<evidence type="ECO:0000256" key="4">
    <source>
        <dbReference type="ARBA" id="ARBA00023163"/>
    </source>
</evidence>
<sequence>MRIEQKPLTFQTVNLIEQNMVLNNMASTMCLTPQSQNLPLPLPMSLPQPSPVPSPPASKSRIQIEWDINDTIVPTVSEFDDFNDWANGHCRLIYAGHNEDAKKHASGWAMRNTNNHNVNILKKSCLGVLLCNANCRLPNGASVHLRPAICDKARRKQQGKQCPNRNCNGRLEIQPCRGHCGYPVTHFWRRAGNAIYFQAKGTHDHARPEAKGSTEARRLLAGNRRVRSLAVILASDAALNDKLCSLRSSKRPMKTPRKQRANNNTELLQQNYQPAATTATAGVAAATTTNTSTSFNQTPSSSSSSSFVTPQWSTADGYYQQDAGLGYGSGIYGYDMLHSPLSTNSSTASYYNAAESQQQQQQQQQQHQQQQLLLPQGNGYDQLTTTTTTTTPVGYQTGMNLYESCDDTSSLTSSSGYSSEDYSYFNGYVPQSLDLSGSSNASPDNFYTPHSEIFSVFDPNINSGGPSTVELLYDEATAYQQQTLQQQQQQQQSFSYQQQQQQHPTADYYYSNTGVDNVWNIQMDASVATAPYQTPASLESGIGVFC</sequence>
<proteinExistence type="predicted"/>
<dbReference type="eggNOG" id="ENOG502QU2X">
    <property type="taxonomic scope" value="Eukaryota"/>
</dbReference>
<dbReference type="GO" id="GO:0050764">
    <property type="term" value="P:regulation of phagocytosis"/>
    <property type="evidence" value="ECO:0007669"/>
    <property type="project" value="EnsemblMetazoa"/>
</dbReference>
<keyword evidence="4" id="KW-0804">Transcription</keyword>
<dbReference type="GO" id="GO:0035289">
    <property type="term" value="P:posterior head segmentation"/>
    <property type="evidence" value="ECO:0007669"/>
    <property type="project" value="EnsemblMetazoa"/>
</dbReference>
<dbReference type="Pfam" id="PF03615">
    <property type="entry name" value="GCM"/>
    <property type="match status" value="1"/>
</dbReference>
<dbReference type="GO" id="GO:0060252">
    <property type="term" value="P:positive regulation of glial cell proliferation"/>
    <property type="evidence" value="ECO:0007669"/>
    <property type="project" value="EnsemblMetazoa"/>
</dbReference>
<feature type="region of interest" description="Disordered" evidence="6">
    <location>
        <begin position="344"/>
        <end position="370"/>
    </location>
</feature>
<keyword evidence="3" id="KW-0238">DNA-binding</keyword>
<dbReference type="SUPFAM" id="SSF90073">
    <property type="entry name" value="GCM domain"/>
    <property type="match status" value="1"/>
</dbReference>
<accession>B4KH22</accession>
<dbReference type="GO" id="GO:0007403">
    <property type="term" value="P:glial cell fate determination"/>
    <property type="evidence" value="ECO:0007669"/>
    <property type="project" value="EnsemblMetazoa"/>
</dbReference>
<dbReference type="GO" id="GO:0031290">
    <property type="term" value="P:retinal ganglion cell axon guidance"/>
    <property type="evidence" value="ECO:0007669"/>
    <property type="project" value="EnsemblMetazoa"/>
</dbReference>
<evidence type="ECO:0000256" key="2">
    <source>
        <dbReference type="ARBA" id="ARBA00023015"/>
    </source>
</evidence>
<feature type="compositionally biased region" description="Low complexity" evidence="6">
    <location>
        <begin position="357"/>
        <end position="370"/>
    </location>
</feature>
<feature type="compositionally biased region" description="Polar residues" evidence="6">
    <location>
        <begin position="344"/>
        <end position="356"/>
    </location>
</feature>
<dbReference type="GO" id="GO:0005634">
    <property type="term" value="C:nucleus"/>
    <property type="evidence" value="ECO:0007669"/>
    <property type="project" value="EnsemblMetazoa"/>
</dbReference>
<evidence type="ECO:0000313" key="9">
    <source>
        <dbReference type="Proteomes" id="UP000009192"/>
    </source>
</evidence>
<protein>
    <recommendedName>
        <fullName evidence="7">GCM domain-containing protein</fullName>
    </recommendedName>
</protein>
<evidence type="ECO:0000256" key="6">
    <source>
        <dbReference type="SAM" id="MobiDB-lite"/>
    </source>
</evidence>
<dbReference type="GO" id="GO:0000978">
    <property type="term" value="F:RNA polymerase II cis-regulatory region sequence-specific DNA binding"/>
    <property type="evidence" value="ECO:0007669"/>
    <property type="project" value="TreeGrafter"/>
</dbReference>
<dbReference type="GO" id="GO:0042387">
    <property type="term" value="P:plasmatocyte differentiation"/>
    <property type="evidence" value="ECO:0007669"/>
    <property type="project" value="EnsemblMetazoa"/>
</dbReference>
<dbReference type="GO" id="GO:0045687">
    <property type="term" value="P:positive regulation of glial cell differentiation"/>
    <property type="evidence" value="ECO:0007669"/>
    <property type="project" value="EnsemblMetazoa"/>
</dbReference>
<dbReference type="GO" id="GO:0001228">
    <property type="term" value="F:DNA-binding transcription activator activity, RNA polymerase II-specific"/>
    <property type="evidence" value="ECO:0007669"/>
    <property type="project" value="EnsemblMetazoa"/>
</dbReference>
<dbReference type="PANTHER" id="PTHR12414">
    <property type="entry name" value="GLIAL CELLS MISSING RELATED/GLIDE"/>
    <property type="match status" value="1"/>
</dbReference>
<evidence type="ECO:0000256" key="3">
    <source>
        <dbReference type="ARBA" id="ARBA00023125"/>
    </source>
</evidence>
<dbReference type="KEGG" id="dmo:Dmoj_GI17574"/>
<dbReference type="InterPro" id="IPR036115">
    <property type="entry name" value="GCM_dom_sf"/>
</dbReference>
<dbReference type="Proteomes" id="UP000009192">
    <property type="component" value="Unassembled WGS sequence"/>
</dbReference>
<dbReference type="FunCoup" id="B4KH22">
    <property type="interactions" value="50"/>
</dbReference>
<dbReference type="InterPro" id="IPR043021">
    <property type="entry name" value="GCM_small"/>
</dbReference>
<keyword evidence="5" id="KW-0539">Nucleus</keyword>
<keyword evidence="2" id="KW-0805">Transcription regulation</keyword>
<keyword evidence="1" id="KW-0217">Developmental protein</keyword>
<evidence type="ECO:0000259" key="7">
    <source>
        <dbReference type="PROSITE" id="PS50807"/>
    </source>
</evidence>
<dbReference type="InterPro" id="IPR003902">
    <property type="entry name" value="Tscrpt_reg_GCM"/>
</dbReference>
<dbReference type="GO" id="GO:0010628">
    <property type="term" value="P:positive regulation of gene expression"/>
    <property type="evidence" value="ECO:0007669"/>
    <property type="project" value="EnsemblMetazoa"/>
</dbReference>
<dbReference type="InterPro" id="IPR039791">
    <property type="entry name" value="GCM"/>
</dbReference>
<reference evidence="8 9" key="1">
    <citation type="journal article" date="2007" name="Nature">
        <title>Evolution of genes and genomes on the Drosophila phylogeny.</title>
        <authorList>
            <consortium name="Drosophila 12 Genomes Consortium"/>
            <person name="Clark A.G."/>
            <person name="Eisen M.B."/>
            <person name="Smith D.R."/>
            <person name="Bergman C.M."/>
            <person name="Oliver B."/>
            <person name="Markow T.A."/>
            <person name="Kaufman T.C."/>
            <person name="Kellis M."/>
            <person name="Gelbart W."/>
            <person name="Iyer V.N."/>
            <person name="Pollard D.A."/>
            <person name="Sackton T.B."/>
            <person name="Larracuente A.M."/>
            <person name="Singh N.D."/>
            <person name="Abad J.P."/>
            <person name="Abt D.N."/>
            <person name="Adryan B."/>
            <person name="Aguade M."/>
            <person name="Akashi H."/>
            <person name="Anderson W.W."/>
            <person name="Aquadro C.F."/>
            <person name="Ardell D.H."/>
            <person name="Arguello R."/>
            <person name="Artieri C.G."/>
            <person name="Barbash D.A."/>
            <person name="Barker D."/>
            <person name="Barsanti P."/>
            <person name="Batterham P."/>
            <person name="Batzoglou S."/>
            <person name="Begun D."/>
            <person name="Bhutkar A."/>
            <person name="Blanco E."/>
            <person name="Bosak S.A."/>
            <person name="Bradley R.K."/>
            <person name="Brand A.D."/>
            <person name="Brent M.R."/>
            <person name="Brooks A.N."/>
            <person name="Brown R.H."/>
            <person name="Butlin R.K."/>
            <person name="Caggese C."/>
            <person name="Calvi B.R."/>
            <person name="Bernardo de Carvalho A."/>
            <person name="Caspi A."/>
            <person name="Castrezana S."/>
            <person name="Celniker S.E."/>
            <person name="Chang J.L."/>
            <person name="Chapple C."/>
            <person name="Chatterji S."/>
            <person name="Chinwalla A."/>
            <person name="Civetta A."/>
            <person name="Clifton S.W."/>
            <person name="Comeron J.M."/>
            <person name="Costello J.C."/>
            <person name="Coyne J.A."/>
            <person name="Daub J."/>
            <person name="David R.G."/>
            <person name="Delcher A.L."/>
            <person name="Delehaunty K."/>
            <person name="Do C.B."/>
            <person name="Ebling H."/>
            <person name="Edwards K."/>
            <person name="Eickbush T."/>
            <person name="Evans J.D."/>
            <person name="Filipski A."/>
            <person name="Findeiss S."/>
            <person name="Freyhult E."/>
            <person name="Fulton L."/>
            <person name="Fulton R."/>
            <person name="Garcia A.C."/>
            <person name="Gardiner A."/>
            <person name="Garfield D.A."/>
            <person name="Garvin B.E."/>
            <person name="Gibson G."/>
            <person name="Gilbert D."/>
            <person name="Gnerre S."/>
            <person name="Godfrey J."/>
            <person name="Good R."/>
            <person name="Gotea V."/>
            <person name="Gravely B."/>
            <person name="Greenberg A.J."/>
            <person name="Griffiths-Jones S."/>
            <person name="Gross S."/>
            <person name="Guigo R."/>
            <person name="Gustafson E.A."/>
            <person name="Haerty W."/>
            <person name="Hahn M.W."/>
            <person name="Halligan D.L."/>
            <person name="Halpern A.L."/>
            <person name="Halter G.M."/>
            <person name="Han M.V."/>
            <person name="Heger A."/>
            <person name="Hillier L."/>
            <person name="Hinrichs A.S."/>
            <person name="Holmes I."/>
            <person name="Hoskins R.A."/>
            <person name="Hubisz M.J."/>
            <person name="Hultmark D."/>
            <person name="Huntley M.A."/>
            <person name="Jaffe D.B."/>
            <person name="Jagadeeshan S."/>
            <person name="Jeck W.R."/>
            <person name="Johnson J."/>
            <person name="Jones C.D."/>
            <person name="Jordan W.C."/>
            <person name="Karpen G.H."/>
            <person name="Kataoka E."/>
            <person name="Keightley P.D."/>
            <person name="Kheradpour P."/>
            <person name="Kirkness E.F."/>
            <person name="Koerich L.B."/>
            <person name="Kristiansen K."/>
            <person name="Kudrna D."/>
            <person name="Kulathinal R.J."/>
            <person name="Kumar S."/>
            <person name="Kwok R."/>
            <person name="Lander E."/>
            <person name="Langley C.H."/>
            <person name="Lapoint R."/>
            <person name="Lazzaro B.P."/>
            <person name="Lee S.J."/>
            <person name="Levesque L."/>
            <person name="Li R."/>
            <person name="Lin C.F."/>
            <person name="Lin M.F."/>
            <person name="Lindblad-Toh K."/>
            <person name="Llopart A."/>
            <person name="Long M."/>
            <person name="Low L."/>
            <person name="Lozovsky E."/>
            <person name="Lu J."/>
            <person name="Luo M."/>
            <person name="Machado C.A."/>
            <person name="Makalowski W."/>
            <person name="Marzo M."/>
            <person name="Matsuda M."/>
            <person name="Matzkin L."/>
            <person name="McAllister B."/>
            <person name="McBride C.S."/>
            <person name="McKernan B."/>
            <person name="McKernan K."/>
            <person name="Mendez-Lago M."/>
            <person name="Minx P."/>
            <person name="Mollenhauer M.U."/>
            <person name="Montooth K."/>
            <person name="Mount S.M."/>
            <person name="Mu X."/>
            <person name="Myers E."/>
            <person name="Negre B."/>
            <person name="Newfeld S."/>
            <person name="Nielsen R."/>
            <person name="Noor M.A."/>
            <person name="O'Grady P."/>
            <person name="Pachter L."/>
            <person name="Papaceit M."/>
            <person name="Parisi M.J."/>
            <person name="Parisi M."/>
            <person name="Parts L."/>
            <person name="Pedersen J.S."/>
            <person name="Pesole G."/>
            <person name="Phillippy A.M."/>
            <person name="Ponting C.P."/>
            <person name="Pop M."/>
            <person name="Porcelli D."/>
            <person name="Powell J.R."/>
            <person name="Prohaska S."/>
            <person name="Pruitt K."/>
            <person name="Puig M."/>
            <person name="Quesneville H."/>
            <person name="Ram K.R."/>
            <person name="Rand D."/>
            <person name="Rasmussen M.D."/>
            <person name="Reed L.K."/>
            <person name="Reenan R."/>
            <person name="Reily A."/>
            <person name="Remington K.A."/>
            <person name="Rieger T.T."/>
            <person name="Ritchie M.G."/>
            <person name="Robin C."/>
            <person name="Rogers Y.H."/>
            <person name="Rohde C."/>
            <person name="Rozas J."/>
            <person name="Rubenfield M.J."/>
            <person name="Ruiz A."/>
            <person name="Russo S."/>
            <person name="Salzberg S.L."/>
            <person name="Sanchez-Gracia A."/>
            <person name="Saranga D.J."/>
            <person name="Sato H."/>
            <person name="Schaeffer S.W."/>
            <person name="Schatz M.C."/>
            <person name="Schlenke T."/>
            <person name="Schwartz R."/>
            <person name="Segarra C."/>
            <person name="Singh R.S."/>
            <person name="Sirot L."/>
            <person name="Sirota M."/>
            <person name="Sisneros N.B."/>
            <person name="Smith C.D."/>
            <person name="Smith T.F."/>
            <person name="Spieth J."/>
            <person name="Stage D.E."/>
            <person name="Stark A."/>
            <person name="Stephan W."/>
            <person name="Strausberg R.L."/>
            <person name="Strempel S."/>
            <person name="Sturgill D."/>
            <person name="Sutton G."/>
            <person name="Sutton G.G."/>
            <person name="Tao W."/>
            <person name="Teichmann S."/>
            <person name="Tobari Y.N."/>
            <person name="Tomimura Y."/>
            <person name="Tsolas J.M."/>
            <person name="Valente V.L."/>
            <person name="Venter E."/>
            <person name="Venter J.C."/>
            <person name="Vicario S."/>
            <person name="Vieira F.G."/>
            <person name="Vilella A.J."/>
            <person name="Villasante A."/>
            <person name="Walenz B."/>
            <person name="Wang J."/>
            <person name="Wasserman M."/>
            <person name="Watts T."/>
            <person name="Wilson D."/>
            <person name="Wilson R.K."/>
            <person name="Wing R.A."/>
            <person name="Wolfner M.F."/>
            <person name="Wong A."/>
            <person name="Wong G.K."/>
            <person name="Wu C.I."/>
            <person name="Wu G."/>
            <person name="Yamamoto D."/>
            <person name="Yang H.P."/>
            <person name="Yang S.P."/>
            <person name="Yorke J.A."/>
            <person name="Yoshida K."/>
            <person name="Zdobnov E."/>
            <person name="Zhang P."/>
            <person name="Zhang Y."/>
            <person name="Zimin A.V."/>
            <person name="Baldwin J."/>
            <person name="Abdouelleil A."/>
            <person name="Abdulkadir J."/>
            <person name="Abebe A."/>
            <person name="Abera B."/>
            <person name="Abreu J."/>
            <person name="Acer S.C."/>
            <person name="Aftuck L."/>
            <person name="Alexander A."/>
            <person name="An P."/>
            <person name="Anderson E."/>
            <person name="Anderson S."/>
            <person name="Arachi H."/>
            <person name="Azer M."/>
            <person name="Bachantsang P."/>
            <person name="Barry A."/>
            <person name="Bayul T."/>
            <person name="Berlin A."/>
            <person name="Bessette D."/>
            <person name="Bloom T."/>
            <person name="Blye J."/>
            <person name="Boguslavskiy L."/>
            <person name="Bonnet C."/>
            <person name="Boukhgalter B."/>
            <person name="Bourzgui I."/>
            <person name="Brown A."/>
            <person name="Cahill P."/>
            <person name="Channer S."/>
            <person name="Cheshatsang Y."/>
            <person name="Chuda L."/>
            <person name="Citroen M."/>
            <person name="Collymore A."/>
            <person name="Cooke P."/>
            <person name="Costello M."/>
            <person name="D'Aco K."/>
            <person name="Daza R."/>
            <person name="De Haan G."/>
            <person name="DeGray S."/>
            <person name="DeMaso C."/>
            <person name="Dhargay N."/>
            <person name="Dooley K."/>
            <person name="Dooley E."/>
            <person name="Doricent M."/>
            <person name="Dorje P."/>
            <person name="Dorjee K."/>
            <person name="Dupes A."/>
            <person name="Elong R."/>
            <person name="Falk J."/>
            <person name="Farina A."/>
            <person name="Faro S."/>
            <person name="Ferguson D."/>
            <person name="Fisher S."/>
            <person name="Foley C.D."/>
            <person name="Franke A."/>
            <person name="Friedrich D."/>
            <person name="Gadbois L."/>
            <person name="Gearin G."/>
            <person name="Gearin C.R."/>
            <person name="Giannoukos G."/>
            <person name="Goode T."/>
            <person name="Graham J."/>
            <person name="Grandbois E."/>
            <person name="Grewal S."/>
            <person name="Gyaltsen K."/>
            <person name="Hafez N."/>
            <person name="Hagos B."/>
            <person name="Hall J."/>
            <person name="Henson C."/>
            <person name="Hollinger A."/>
            <person name="Honan T."/>
            <person name="Huard M.D."/>
            <person name="Hughes L."/>
            <person name="Hurhula B."/>
            <person name="Husby M.E."/>
            <person name="Kamat A."/>
            <person name="Kanga B."/>
            <person name="Kashin S."/>
            <person name="Khazanovich D."/>
            <person name="Kisner P."/>
            <person name="Lance K."/>
            <person name="Lara M."/>
            <person name="Lee W."/>
            <person name="Lennon N."/>
            <person name="Letendre F."/>
            <person name="LeVine R."/>
            <person name="Lipovsky A."/>
            <person name="Liu X."/>
            <person name="Liu J."/>
            <person name="Liu S."/>
            <person name="Lokyitsang T."/>
            <person name="Lokyitsang Y."/>
            <person name="Lubonja R."/>
            <person name="Lui A."/>
            <person name="MacDonald P."/>
            <person name="Magnisalis V."/>
            <person name="Maru K."/>
            <person name="Matthews C."/>
            <person name="McCusker W."/>
            <person name="McDonough S."/>
            <person name="Mehta T."/>
            <person name="Meldrim J."/>
            <person name="Meneus L."/>
            <person name="Mihai O."/>
            <person name="Mihalev A."/>
            <person name="Mihova T."/>
            <person name="Mittelman R."/>
            <person name="Mlenga V."/>
            <person name="Montmayeur A."/>
            <person name="Mulrain L."/>
            <person name="Navidi A."/>
            <person name="Naylor J."/>
            <person name="Negash T."/>
            <person name="Nguyen T."/>
            <person name="Nguyen N."/>
            <person name="Nicol R."/>
            <person name="Norbu C."/>
            <person name="Norbu N."/>
            <person name="Novod N."/>
            <person name="O'Neill B."/>
            <person name="Osman S."/>
            <person name="Markiewicz E."/>
            <person name="Oyono O.L."/>
            <person name="Patti C."/>
            <person name="Phunkhang P."/>
            <person name="Pierre F."/>
            <person name="Priest M."/>
            <person name="Raghuraman S."/>
            <person name="Rege F."/>
            <person name="Reyes R."/>
            <person name="Rise C."/>
            <person name="Rogov P."/>
            <person name="Ross K."/>
            <person name="Ryan E."/>
            <person name="Settipalli S."/>
            <person name="Shea T."/>
            <person name="Sherpa N."/>
            <person name="Shi L."/>
            <person name="Shih D."/>
            <person name="Sparrow T."/>
            <person name="Spaulding J."/>
            <person name="Stalker J."/>
            <person name="Stange-Thomann N."/>
            <person name="Stavropoulos S."/>
            <person name="Stone C."/>
            <person name="Strader C."/>
            <person name="Tesfaye S."/>
            <person name="Thomson T."/>
            <person name="Thoulutsang Y."/>
            <person name="Thoulutsang D."/>
            <person name="Topham K."/>
            <person name="Topping I."/>
            <person name="Tsamla T."/>
            <person name="Vassiliev H."/>
            <person name="Vo A."/>
            <person name="Wangchuk T."/>
            <person name="Wangdi T."/>
            <person name="Weiand M."/>
            <person name="Wilkinson J."/>
            <person name="Wilson A."/>
            <person name="Yadav S."/>
            <person name="Young G."/>
            <person name="Yu Q."/>
            <person name="Zembek L."/>
            <person name="Zhong D."/>
            <person name="Zimmer A."/>
            <person name="Zwirko Z."/>
            <person name="Jaffe D.B."/>
            <person name="Alvarez P."/>
            <person name="Brockman W."/>
            <person name="Butler J."/>
            <person name="Chin C."/>
            <person name="Gnerre S."/>
            <person name="Grabherr M."/>
            <person name="Kleber M."/>
            <person name="Mauceli E."/>
            <person name="MacCallum I."/>
        </authorList>
    </citation>
    <scope>NUCLEOTIDE SEQUENCE [LARGE SCALE GENOMIC DNA]</scope>
    <source>
        <strain evidence="9">Tucson 15081-1352.22</strain>
    </source>
</reference>
<dbReference type="OrthoDB" id="6241117at2759"/>
<feature type="domain" description="GCM" evidence="7">
    <location>
        <begin position="64"/>
        <end position="220"/>
    </location>
</feature>
<organism evidence="8 9">
    <name type="scientific">Drosophila mojavensis</name>
    <name type="common">Fruit fly</name>
    <dbReference type="NCBI Taxonomy" id="7230"/>
    <lineage>
        <taxon>Eukaryota</taxon>
        <taxon>Metazoa</taxon>
        <taxon>Ecdysozoa</taxon>
        <taxon>Arthropoda</taxon>
        <taxon>Hexapoda</taxon>
        <taxon>Insecta</taxon>
        <taxon>Pterygota</taxon>
        <taxon>Neoptera</taxon>
        <taxon>Endopterygota</taxon>
        <taxon>Diptera</taxon>
        <taxon>Brachycera</taxon>
        <taxon>Muscomorpha</taxon>
        <taxon>Ephydroidea</taxon>
        <taxon>Drosophilidae</taxon>
        <taxon>Drosophila</taxon>
    </lineage>
</organism>
<dbReference type="InParanoid" id="B4KH22"/>
<dbReference type="HOGENOM" id="CLU_024014_0_0_1"/>
<dbReference type="EMBL" id="CH933807">
    <property type="protein sequence ID" value="EDW12233.2"/>
    <property type="molecule type" value="Genomic_DNA"/>
</dbReference>
<dbReference type="Gene3D" id="3.30.70.3530">
    <property type="entry name" value="GCM motif"/>
    <property type="match status" value="1"/>
</dbReference>
<dbReference type="GO" id="GO:0035165">
    <property type="term" value="P:embryonic crystal cell differentiation"/>
    <property type="evidence" value="ECO:0007669"/>
    <property type="project" value="EnsemblMetazoa"/>
</dbReference>
<dbReference type="Gene3D" id="2.20.25.670">
    <property type="entry name" value="GCM domain, large subdomain"/>
    <property type="match status" value="1"/>
</dbReference>
<evidence type="ECO:0000313" key="8">
    <source>
        <dbReference type="EMBL" id="EDW12233.2"/>
    </source>
</evidence>
<keyword evidence="9" id="KW-1185">Reference proteome</keyword>
<dbReference type="InterPro" id="IPR043020">
    <property type="entry name" value="GCM_large"/>
</dbReference>
<dbReference type="PROSITE" id="PS50807">
    <property type="entry name" value="GCM"/>
    <property type="match status" value="1"/>
</dbReference>
<dbReference type="GO" id="GO:0042690">
    <property type="term" value="P:negative regulation of crystal cell differentiation"/>
    <property type="evidence" value="ECO:0007669"/>
    <property type="project" value="EnsemblMetazoa"/>
</dbReference>
<name>B4KH22_DROMO</name>